<sequence>MGLERCIPDDMRCVQSCFRMVLKYFLPDREFTWEELDELLHAQIGKGTWWHGALLGIEKLGIQTKLIEP</sequence>
<name>A0A1F6AG94_9BACT</name>
<gene>
    <name evidence="1" type="ORF">A3A79_00865</name>
</gene>
<evidence type="ECO:0000313" key="1">
    <source>
        <dbReference type="EMBL" id="OGG23744.1"/>
    </source>
</evidence>
<proteinExistence type="predicted"/>
<dbReference type="STRING" id="1798392.A3A79_00865"/>
<comment type="caution">
    <text evidence="1">The sequence shown here is derived from an EMBL/GenBank/DDBJ whole genome shotgun (WGS) entry which is preliminary data.</text>
</comment>
<evidence type="ECO:0000313" key="2">
    <source>
        <dbReference type="Proteomes" id="UP000178759"/>
    </source>
</evidence>
<reference evidence="1 2" key="1">
    <citation type="journal article" date="2016" name="Nat. Commun.">
        <title>Thousands of microbial genomes shed light on interconnected biogeochemical processes in an aquifer system.</title>
        <authorList>
            <person name="Anantharaman K."/>
            <person name="Brown C.T."/>
            <person name="Hug L.A."/>
            <person name="Sharon I."/>
            <person name="Castelle C.J."/>
            <person name="Probst A.J."/>
            <person name="Thomas B.C."/>
            <person name="Singh A."/>
            <person name="Wilkins M.J."/>
            <person name="Karaoz U."/>
            <person name="Brodie E.L."/>
            <person name="Williams K.H."/>
            <person name="Hubbard S.S."/>
            <person name="Banfield J.F."/>
        </authorList>
    </citation>
    <scope>NUCLEOTIDE SEQUENCE [LARGE SCALE GENOMIC DNA]</scope>
</reference>
<protein>
    <submittedName>
        <fullName evidence="1">Uncharacterized protein</fullName>
    </submittedName>
</protein>
<organism evidence="1 2">
    <name type="scientific">Candidatus Gottesmanbacteria bacterium RIFCSPLOWO2_01_FULL_43_11b</name>
    <dbReference type="NCBI Taxonomy" id="1798392"/>
    <lineage>
        <taxon>Bacteria</taxon>
        <taxon>Candidatus Gottesmaniibacteriota</taxon>
    </lineage>
</organism>
<dbReference type="Proteomes" id="UP000178759">
    <property type="component" value="Unassembled WGS sequence"/>
</dbReference>
<dbReference type="AlphaFoldDB" id="A0A1F6AG94"/>
<accession>A0A1F6AG94</accession>
<dbReference type="EMBL" id="MFJV01000001">
    <property type="protein sequence ID" value="OGG23744.1"/>
    <property type="molecule type" value="Genomic_DNA"/>
</dbReference>